<reference evidence="2 3" key="1">
    <citation type="journal article" date="2019" name="Nat. Ecol. Evol.">
        <title>Megaphylogeny resolves global patterns of mushroom evolution.</title>
        <authorList>
            <person name="Varga T."/>
            <person name="Krizsan K."/>
            <person name="Foldi C."/>
            <person name="Dima B."/>
            <person name="Sanchez-Garcia M."/>
            <person name="Sanchez-Ramirez S."/>
            <person name="Szollosi G.J."/>
            <person name="Szarkandi J.G."/>
            <person name="Papp V."/>
            <person name="Albert L."/>
            <person name="Andreopoulos W."/>
            <person name="Angelini C."/>
            <person name="Antonin V."/>
            <person name="Barry K.W."/>
            <person name="Bougher N.L."/>
            <person name="Buchanan P."/>
            <person name="Buyck B."/>
            <person name="Bense V."/>
            <person name="Catcheside P."/>
            <person name="Chovatia M."/>
            <person name="Cooper J."/>
            <person name="Damon W."/>
            <person name="Desjardin D."/>
            <person name="Finy P."/>
            <person name="Geml J."/>
            <person name="Haridas S."/>
            <person name="Hughes K."/>
            <person name="Justo A."/>
            <person name="Karasinski D."/>
            <person name="Kautmanova I."/>
            <person name="Kiss B."/>
            <person name="Kocsube S."/>
            <person name="Kotiranta H."/>
            <person name="LaButti K.M."/>
            <person name="Lechner B.E."/>
            <person name="Liimatainen K."/>
            <person name="Lipzen A."/>
            <person name="Lukacs Z."/>
            <person name="Mihaltcheva S."/>
            <person name="Morgado L.N."/>
            <person name="Niskanen T."/>
            <person name="Noordeloos M.E."/>
            <person name="Ohm R.A."/>
            <person name="Ortiz-Santana B."/>
            <person name="Ovrebo C."/>
            <person name="Racz N."/>
            <person name="Riley R."/>
            <person name="Savchenko A."/>
            <person name="Shiryaev A."/>
            <person name="Soop K."/>
            <person name="Spirin V."/>
            <person name="Szebenyi C."/>
            <person name="Tomsovsky M."/>
            <person name="Tulloss R.E."/>
            <person name="Uehling J."/>
            <person name="Grigoriev I.V."/>
            <person name="Vagvolgyi C."/>
            <person name="Papp T."/>
            <person name="Martin F.M."/>
            <person name="Miettinen O."/>
            <person name="Hibbett D.S."/>
            <person name="Nagy L.G."/>
        </authorList>
    </citation>
    <scope>NUCLEOTIDE SEQUENCE [LARGE SCALE GENOMIC DNA]</scope>
    <source>
        <strain evidence="2 3">CBS 309.79</strain>
    </source>
</reference>
<evidence type="ECO:0000313" key="3">
    <source>
        <dbReference type="Proteomes" id="UP000305067"/>
    </source>
</evidence>
<keyword evidence="3" id="KW-1185">Reference proteome</keyword>
<feature type="compositionally biased region" description="Polar residues" evidence="1">
    <location>
        <begin position="48"/>
        <end position="60"/>
    </location>
</feature>
<protein>
    <submittedName>
        <fullName evidence="2">Uncharacterized protein</fullName>
    </submittedName>
</protein>
<feature type="compositionally biased region" description="Acidic residues" evidence="1">
    <location>
        <begin position="177"/>
        <end position="188"/>
    </location>
</feature>
<name>A0A5C3QE31_9AGAR</name>
<dbReference type="EMBL" id="ML178834">
    <property type="protein sequence ID" value="TFK99339.1"/>
    <property type="molecule type" value="Genomic_DNA"/>
</dbReference>
<feature type="compositionally biased region" description="Low complexity" evidence="1">
    <location>
        <begin position="154"/>
        <end position="176"/>
    </location>
</feature>
<feature type="compositionally biased region" description="Low complexity" evidence="1">
    <location>
        <begin position="189"/>
        <end position="204"/>
    </location>
</feature>
<accession>A0A5C3QE31</accession>
<evidence type="ECO:0000256" key="1">
    <source>
        <dbReference type="SAM" id="MobiDB-lite"/>
    </source>
</evidence>
<proteinExistence type="predicted"/>
<feature type="region of interest" description="Disordered" evidence="1">
    <location>
        <begin position="31"/>
        <end position="60"/>
    </location>
</feature>
<evidence type="ECO:0000313" key="2">
    <source>
        <dbReference type="EMBL" id="TFK99339.1"/>
    </source>
</evidence>
<gene>
    <name evidence="2" type="ORF">BDV98DRAFT_595023</name>
</gene>
<feature type="compositionally biased region" description="Basic residues" evidence="1">
    <location>
        <begin position="205"/>
        <end position="222"/>
    </location>
</feature>
<feature type="compositionally biased region" description="Basic residues" evidence="1">
    <location>
        <begin position="84"/>
        <end position="94"/>
    </location>
</feature>
<organism evidence="2 3">
    <name type="scientific">Pterulicium gracile</name>
    <dbReference type="NCBI Taxonomy" id="1884261"/>
    <lineage>
        <taxon>Eukaryota</taxon>
        <taxon>Fungi</taxon>
        <taxon>Dikarya</taxon>
        <taxon>Basidiomycota</taxon>
        <taxon>Agaricomycotina</taxon>
        <taxon>Agaricomycetes</taxon>
        <taxon>Agaricomycetidae</taxon>
        <taxon>Agaricales</taxon>
        <taxon>Pleurotineae</taxon>
        <taxon>Pterulaceae</taxon>
        <taxon>Pterulicium</taxon>
    </lineage>
</organism>
<feature type="region of interest" description="Disordered" evidence="1">
    <location>
        <begin position="84"/>
        <end position="232"/>
    </location>
</feature>
<sequence>MSIDEDFEEDLDIDQQNDAMKLWKTVKELRDEDEAQDADLETPKPSKSCHNTPKQSTPTVEEQINELDEGRLQQIKKQVKRMLKNGHKCKHTKAAAKEDQPLEIPGSISAFMKEGIRLSKESTSKKDKPAQPQLAGGCFLSEILDVPSKKASSKKVAPLDSGSSSAGPPTDPSSPSDSDDGKDNDDESSTGSEHSSGSKNSKSSGNKKKHKSSKDKHKKLTKKKEPPKYGGARNPLTFTQFVRWFICWCKDCNIAEEYCEYLEKHLEGAALKYFDLVFKRER</sequence>
<feature type="compositionally biased region" description="Basic and acidic residues" evidence="1">
    <location>
        <begin position="114"/>
        <end position="129"/>
    </location>
</feature>
<feature type="compositionally biased region" description="Acidic residues" evidence="1">
    <location>
        <begin position="31"/>
        <end position="40"/>
    </location>
</feature>
<dbReference type="AlphaFoldDB" id="A0A5C3QE31"/>
<dbReference type="Proteomes" id="UP000305067">
    <property type="component" value="Unassembled WGS sequence"/>
</dbReference>